<accession>A0A7C8J8F1</accession>
<feature type="chain" id="PRO_5028855722" description="Apple domain-containing protein" evidence="1">
    <location>
        <begin position="24"/>
        <end position="360"/>
    </location>
</feature>
<evidence type="ECO:0000313" key="4">
    <source>
        <dbReference type="Proteomes" id="UP000475325"/>
    </source>
</evidence>
<comment type="caution">
    <text evidence="3">The sequence shown here is derived from an EMBL/GenBank/DDBJ whole genome shotgun (WGS) entry which is preliminary data.</text>
</comment>
<evidence type="ECO:0000256" key="1">
    <source>
        <dbReference type="SAM" id="SignalP"/>
    </source>
</evidence>
<evidence type="ECO:0000259" key="2">
    <source>
        <dbReference type="PROSITE" id="PS50948"/>
    </source>
</evidence>
<sequence>MRFNILSIVALPVLLGCVDGVLASTLSCKPAAKSCAASARQAAPCTSLFLKNKVKRPTCTVIPAPVTVTKKVTPAASTRLVTITQTVSTTQTKTLPTVIITETTEVVEVETSVATATFFTTEFDTTTAIVETTTIYSMQTFTCKNRKRDALPTAAVEIDGLVKRTPLPKCCGCFLTSTKTAARQTKTVTTTLPKAIVTKKITKTVTATSITTAIPSSSTILETTTETITTTRTDIETRTETSTETVPATQTSHYDVCETPYTYNGRNAFEYGGTSSISAPDGTDTLSKCCSLCFGSMNCASFLFDTITKTCAIYQITNTDGVQTSCTSEKCTIGRASGTFSERPNNELYGVGPCGGTIVR</sequence>
<organism evidence="3 4">
    <name type="scientific">Orbilia oligospora</name>
    <name type="common">Nematode-trapping fungus</name>
    <name type="synonym">Arthrobotrys oligospora</name>
    <dbReference type="NCBI Taxonomy" id="2813651"/>
    <lineage>
        <taxon>Eukaryota</taxon>
        <taxon>Fungi</taxon>
        <taxon>Dikarya</taxon>
        <taxon>Ascomycota</taxon>
        <taxon>Pezizomycotina</taxon>
        <taxon>Orbiliomycetes</taxon>
        <taxon>Orbiliales</taxon>
        <taxon>Orbiliaceae</taxon>
        <taxon>Orbilia</taxon>
    </lineage>
</organism>
<dbReference type="EMBL" id="WIQW01000037">
    <property type="protein sequence ID" value="KAF3096347.1"/>
    <property type="molecule type" value="Genomic_DNA"/>
</dbReference>
<protein>
    <recommendedName>
        <fullName evidence="2">Apple domain-containing protein</fullName>
    </recommendedName>
</protein>
<feature type="domain" description="Apple" evidence="2">
    <location>
        <begin position="257"/>
        <end position="326"/>
    </location>
</feature>
<keyword evidence="1" id="KW-0732">Signal</keyword>
<reference evidence="3 4" key="1">
    <citation type="submission" date="2019-06" db="EMBL/GenBank/DDBJ databases">
        <authorList>
            <person name="Palmer J.M."/>
        </authorList>
    </citation>
    <scope>NUCLEOTIDE SEQUENCE [LARGE SCALE GENOMIC DNA]</scope>
    <source>
        <strain evidence="3 4">TWF102</strain>
    </source>
</reference>
<evidence type="ECO:0000313" key="3">
    <source>
        <dbReference type="EMBL" id="KAF3096347.1"/>
    </source>
</evidence>
<dbReference type="PROSITE" id="PS51257">
    <property type="entry name" value="PROKAR_LIPOPROTEIN"/>
    <property type="match status" value="1"/>
</dbReference>
<dbReference type="InterPro" id="IPR003609">
    <property type="entry name" value="Pan_app"/>
</dbReference>
<feature type="signal peptide" evidence="1">
    <location>
        <begin position="1"/>
        <end position="23"/>
    </location>
</feature>
<dbReference type="AlphaFoldDB" id="A0A7C8J8F1"/>
<proteinExistence type="predicted"/>
<gene>
    <name evidence="3" type="ORF">TWF102_006625</name>
</gene>
<dbReference type="PROSITE" id="PS50948">
    <property type="entry name" value="PAN"/>
    <property type="match status" value="1"/>
</dbReference>
<name>A0A7C8J8F1_ORBOL</name>
<dbReference type="Proteomes" id="UP000475325">
    <property type="component" value="Unassembled WGS sequence"/>
</dbReference>